<keyword evidence="7" id="KW-0862">Zinc</keyword>
<dbReference type="OrthoDB" id="24893at2759"/>
<keyword evidence="4" id="KW-0808">Transferase</keyword>
<evidence type="ECO:0000259" key="9">
    <source>
        <dbReference type="Pfam" id="PF00432"/>
    </source>
</evidence>
<name>A0A6A6VGF2_9PLEO</name>
<dbReference type="EMBL" id="MU006565">
    <property type="protein sequence ID" value="KAF2749645.1"/>
    <property type="molecule type" value="Genomic_DNA"/>
</dbReference>
<comment type="similarity">
    <text evidence="2">Belongs to the protein prenyltransferase subunit beta family.</text>
</comment>
<dbReference type="GO" id="GO:0004662">
    <property type="term" value="F:CAAX-protein geranylgeranyltransferase activity"/>
    <property type="evidence" value="ECO:0007669"/>
    <property type="project" value="TreeGrafter"/>
</dbReference>
<dbReference type="SUPFAM" id="SSF48239">
    <property type="entry name" value="Terpenoid cyclases/Protein prenyltransferases"/>
    <property type="match status" value="1"/>
</dbReference>
<evidence type="ECO:0000256" key="4">
    <source>
        <dbReference type="ARBA" id="ARBA00022679"/>
    </source>
</evidence>
<dbReference type="PANTHER" id="PTHR11774:SF4">
    <property type="entry name" value="GERANYLGERANYL TRANSFERASE TYPE-1 SUBUNIT BETA"/>
    <property type="match status" value="1"/>
</dbReference>
<reference evidence="10" key="1">
    <citation type="journal article" date="2020" name="Stud. Mycol.">
        <title>101 Dothideomycetes genomes: a test case for predicting lifestyles and emergence of pathogens.</title>
        <authorList>
            <person name="Haridas S."/>
            <person name="Albert R."/>
            <person name="Binder M."/>
            <person name="Bloem J."/>
            <person name="Labutti K."/>
            <person name="Salamov A."/>
            <person name="Andreopoulos B."/>
            <person name="Baker S."/>
            <person name="Barry K."/>
            <person name="Bills G."/>
            <person name="Bluhm B."/>
            <person name="Cannon C."/>
            <person name="Castanera R."/>
            <person name="Culley D."/>
            <person name="Daum C."/>
            <person name="Ezra D."/>
            <person name="Gonzalez J."/>
            <person name="Henrissat B."/>
            <person name="Kuo A."/>
            <person name="Liang C."/>
            <person name="Lipzen A."/>
            <person name="Lutzoni F."/>
            <person name="Magnuson J."/>
            <person name="Mondo S."/>
            <person name="Nolan M."/>
            <person name="Ohm R."/>
            <person name="Pangilinan J."/>
            <person name="Park H.-J."/>
            <person name="Ramirez L."/>
            <person name="Alfaro M."/>
            <person name="Sun H."/>
            <person name="Tritt A."/>
            <person name="Yoshinaga Y."/>
            <person name="Zwiers L.-H."/>
            <person name="Turgeon B."/>
            <person name="Goodwin S."/>
            <person name="Spatafora J."/>
            <person name="Crous P."/>
            <person name="Grigoriev I."/>
        </authorList>
    </citation>
    <scope>NUCLEOTIDE SEQUENCE</scope>
    <source>
        <strain evidence="10">CBS 119925</strain>
    </source>
</reference>
<dbReference type="InterPro" id="IPR045089">
    <property type="entry name" value="PGGT1B-like"/>
</dbReference>
<comment type="cofactor">
    <cofactor evidence="1">
        <name>Zn(2+)</name>
        <dbReference type="ChEBI" id="CHEBI:29105"/>
    </cofactor>
</comment>
<keyword evidence="5" id="KW-0479">Metal-binding</keyword>
<proteinExistence type="inferred from homology"/>
<evidence type="ECO:0000256" key="8">
    <source>
        <dbReference type="SAM" id="MobiDB-lite"/>
    </source>
</evidence>
<dbReference type="AlphaFoldDB" id="A0A6A6VGF2"/>
<feature type="region of interest" description="Disordered" evidence="8">
    <location>
        <begin position="267"/>
        <end position="289"/>
    </location>
</feature>
<dbReference type="GO" id="GO:0005953">
    <property type="term" value="C:CAAX-protein geranylgeranyltransferase complex"/>
    <property type="evidence" value="ECO:0007669"/>
    <property type="project" value="TreeGrafter"/>
</dbReference>
<dbReference type="GO" id="GO:0046872">
    <property type="term" value="F:metal ion binding"/>
    <property type="evidence" value="ECO:0007669"/>
    <property type="project" value="UniProtKB-KW"/>
</dbReference>
<dbReference type="Gene3D" id="1.50.10.20">
    <property type="match status" value="1"/>
</dbReference>
<dbReference type="InterPro" id="IPR001330">
    <property type="entry name" value="Prenyltrans"/>
</dbReference>
<sequence length="405" mass="45329">MAPDAEESGILKISKHVSYWRRNLKTYLPHHYTGTDSNRMLLAFFILSALDLLGDLDAALTDEERHEYVEWVYNCQIPDGGFRPSPGTYVGTARNQQNAVWDPAHIPGTFFSLLVLVLLGDDLKRVKRKETLIWLNRMQRPDGSFGETIGQAGRVEGGNDTRFGYMATGIRWILRGDIEGHVDDVPDIDVDKFVQCVRDSETYDGGISEAPFHEAHAGFACCAVSALALLDRLPVQTSQQKDQRLRGITDLPSTLHWLVSRQTLTLEEGEEDEGEQNGDANPSKGAQSQQDLSMVGMNGRCNKIADTCYAYWVCAPLDVLGHLHLVDTQRIRLWLLDMTQHFIGGFGKLPGDPPDIYHSYLGLFTLAMFGEPRLKEADAALCISKAAKERIESLPWRKAIVEQKI</sequence>
<organism evidence="10 11">
    <name type="scientific">Sporormia fimetaria CBS 119925</name>
    <dbReference type="NCBI Taxonomy" id="1340428"/>
    <lineage>
        <taxon>Eukaryota</taxon>
        <taxon>Fungi</taxon>
        <taxon>Dikarya</taxon>
        <taxon>Ascomycota</taxon>
        <taxon>Pezizomycotina</taxon>
        <taxon>Dothideomycetes</taxon>
        <taxon>Pleosporomycetidae</taxon>
        <taxon>Pleosporales</taxon>
        <taxon>Sporormiaceae</taxon>
        <taxon>Sporormia</taxon>
    </lineage>
</organism>
<accession>A0A6A6VGF2</accession>
<keyword evidence="6" id="KW-0677">Repeat</keyword>
<dbReference type="InterPro" id="IPR008930">
    <property type="entry name" value="Terpenoid_cyclase/PrenylTrfase"/>
</dbReference>
<dbReference type="PANTHER" id="PTHR11774">
    <property type="entry name" value="GERANYLGERANYL TRANSFERASE TYPE BETA SUBUNIT"/>
    <property type="match status" value="1"/>
</dbReference>
<evidence type="ECO:0000313" key="11">
    <source>
        <dbReference type="Proteomes" id="UP000799440"/>
    </source>
</evidence>
<feature type="compositionally biased region" description="Acidic residues" evidence="8">
    <location>
        <begin position="267"/>
        <end position="276"/>
    </location>
</feature>
<keyword evidence="11" id="KW-1185">Reference proteome</keyword>
<evidence type="ECO:0000256" key="3">
    <source>
        <dbReference type="ARBA" id="ARBA00022602"/>
    </source>
</evidence>
<feature type="domain" description="Prenyltransferase alpha-alpha toroid" evidence="9">
    <location>
        <begin position="11"/>
        <end position="383"/>
    </location>
</feature>
<dbReference type="Proteomes" id="UP000799440">
    <property type="component" value="Unassembled WGS sequence"/>
</dbReference>
<evidence type="ECO:0000313" key="10">
    <source>
        <dbReference type="EMBL" id="KAF2749645.1"/>
    </source>
</evidence>
<evidence type="ECO:0000256" key="2">
    <source>
        <dbReference type="ARBA" id="ARBA00010497"/>
    </source>
</evidence>
<evidence type="ECO:0000256" key="7">
    <source>
        <dbReference type="ARBA" id="ARBA00022833"/>
    </source>
</evidence>
<evidence type="ECO:0000256" key="6">
    <source>
        <dbReference type="ARBA" id="ARBA00022737"/>
    </source>
</evidence>
<keyword evidence="3" id="KW-0637">Prenyltransferase</keyword>
<dbReference type="Pfam" id="PF00432">
    <property type="entry name" value="Prenyltrans"/>
    <property type="match status" value="1"/>
</dbReference>
<gene>
    <name evidence="10" type="ORF">M011DRAFT_397492</name>
</gene>
<evidence type="ECO:0000256" key="1">
    <source>
        <dbReference type="ARBA" id="ARBA00001947"/>
    </source>
</evidence>
<protein>
    <submittedName>
        <fullName evidence="10">Geranylgeranyl transferas-like protein type i beta subunit</fullName>
    </submittedName>
</protein>
<evidence type="ECO:0000256" key="5">
    <source>
        <dbReference type="ARBA" id="ARBA00022723"/>
    </source>
</evidence>
<feature type="compositionally biased region" description="Polar residues" evidence="8">
    <location>
        <begin position="278"/>
        <end position="289"/>
    </location>
</feature>